<protein>
    <submittedName>
        <fullName evidence="2">Cation diffusion facilitator CzcD-associated flavoprotein CzcO</fullName>
    </submittedName>
</protein>
<dbReference type="GO" id="GO:0050660">
    <property type="term" value="F:flavin adenine dinucleotide binding"/>
    <property type="evidence" value="ECO:0007669"/>
    <property type="project" value="TreeGrafter"/>
</dbReference>
<dbReference type="PANTHER" id="PTHR43539:SF91">
    <property type="entry name" value="FAD-DEPENDENT URATE HYDROXYLASE"/>
    <property type="match status" value="1"/>
</dbReference>
<dbReference type="PANTHER" id="PTHR43539">
    <property type="entry name" value="FLAVIN-BINDING MONOOXYGENASE-LIKE PROTEIN (AFU_ORTHOLOGUE AFUA_4G09220)"/>
    <property type="match status" value="1"/>
</dbReference>
<comment type="caution">
    <text evidence="2">The sequence shown here is derived from an EMBL/GenBank/DDBJ whole genome shotgun (WGS) entry which is preliminary data.</text>
</comment>
<evidence type="ECO:0000313" key="3">
    <source>
        <dbReference type="Proteomes" id="UP000553963"/>
    </source>
</evidence>
<dbReference type="Proteomes" id="UP000553963">
    <property type="component" value="Unassembled WGS sequence"/>
</dbReference>
<sequence length="483" mass="53431">MTTQSRALDELAERARFELDCVNYPAREWVAPRRFEGEPVLDVAIVGGGQNGLAVAFRLLRERVTNFRIFDRSAAGSAGPWRSFARMATLRTPKHVSGPELGTAALSVRAWYEAKYGPEAWANLHKIGREEWHDYVVWLQRTIGIETTSDANVTDIEPLADGILALHVTIAGKAERILARNVVLATGIEGSGRWLMPQIITQALPRERYAHTADAIDFEALRGKRVAVIGAGASAFDNAACALEHGAIVDVFARRRRLPAVNPNRWIEFAGFMRHFVDLSDAQKWSFMTTFLAMNQPPPQETFDRCARFGTFDLHLGSPIESLAMDGGRIRLATPQMSAHYDFLIVGTGFSVDLSTRPELARFADKIALWQDRYTAPAGEESPLLGKYPYLTDAFQFTEKAPGEAPYLARIYSHTFGAMPSLGGAAGISQLKFSTDRIAFGITRQLFLDDAAGYLPALKSYDVVELDTSTFEANRAKRAEKVA</sequence>
<gene>
    <name evidence="2" type="ORF">GGR25_000019</name>
</gene>
<dbReference type="PRINTS" id="PR00368">
    <property type="entry name" value="FADPNR"/>
</dbReference>
<reference evidence="2 3" key="1">
    <citation type="submission" date="2020-08" db="EMBL/GenBank/DDBJ databases">
        <title>Genomic Encyclopedia of Type Strains, Phase IV (KMG-IV): sequencing the most valuable type-strain genomes for metagenomic binning, comparative biology and taxonomic classification.</title>
        <authorList>
            <person name="Goeker M."/>
        </authorList>
    </citation>
    <scope>NUCLEOTIDE SEQUENCE [LARGE SCALE GENOMIC DNA]</scope>
    <source>
        <strain evidence="2 3">DSM 25966</strain>
    </source>
</reference>
<dbReference type="GO" id="GO:0004497">
    <property type="term" value="F:monooxygenase activity"/>
    <property type="evidence" value="ECO:0007669"/>
    <property type="project" value="TreeGrafter"/>
</dbReference>
<dbReference type="Gene3D" id="3.50.50.60">
    <property type="entry name" value="FAD/NAD(P)-binding domain"/>
    <property type="match status" value="1"/>
</dbReference>
<proteinExistence type="predicted"/>
<dbReference type="InterPro" id="IPR050982">
    <property type="entry name" value="Auxin_biosynth/cation_transpt"/>
</dbReference>
<evidence type="ECO:0000313" key="2">
    <source>
        <dbReference type="EMBL" id="MBB3929000.1"/>
    </source>
</evidence>
<dbReference type="Pfam" id="PF13738">
    <property type="entry name" value="Pyr_redox_3"/>
    <property type="match status" value="1"/>
</dbReference>
<dbReference type="InterPro" id="IPR036188">
    <property type="entry name" value="FAD/NAD-bd_sf"/>
</dbReference>
<accession>A0A840AFV3</accession>
<dbReference type="EMBL" id="JACIDS010000001">
    <property type="protein sequence ID" value="MBB3929000.1"/>
    <property type="molecule type" value="Genomic_DNA"/>
</dbReference>
<keyword evidence="3" id="KW-1185">Reference proteome</keyword>
<dbReference type="AlphaFoldDB" id="A0A840AFV3"/>
<keyword evidence="1" id="KW-0560">Oxidoreductase</keyword>
<dbReference type="SUPFAM" id="SSF51905">
    <property type="entry name" value="FAD/NAD(P)-binding domain"/>
    <property type="match status" value="1"/>
</dbReference>
<name>A0A840AFV3_9HYPH</name>
<dbReference type="RefSeq" id="WP_183396704.1">
    <property type="nucleotide sequence ID" value="NZ_JACIDS010000001.1"/>
</dbReference>
<evidence type="ECO:0000256" key="1">
    <source>
        <dbReference type="ARBA" id="ARBA00023002"/>
    </source>
</evidence>
<organism evidence="2 3">
    <name type="scientific">Kaistia hirudinis</name>
    <dbReference type="NCBI Taxonomy" id="1293440"/>
    <lineage>
        <taxon>Bacteria</taxon>
        <taxon>Pseudomonadati</taxon>
        <taxon>Pseudomonadota</taxon>
        <taxon>Alphaproteobacteria</taxon>
        <taxon>Hyphomicrobiales</taxon>
        <taxon>Kaistiaceae</taxon>
        <taxon>Kaistia</taxon>
    </lineage>
</organism>